<dbReference type="AlphaFoldDB" id="A0A225WNY3"/>
<dbReference type="PANTHER" id="PTHR13510:SF44">
    <property type="entry name" value="RABENOSYN-5"/>
    <property type="match status" value="1"/>
</dbReference>
<dbReference type="EMBL" id="NBNE01000450">
    <property type="protein sequence ID" value="OWZ19383.1"/>
    <property type="molecule type" value="Genomic_DNA"/>
</dbReference>
<dbReference type="InterPro" id="IPR023393">
    <property type="entry name" value="START-like_dom_sf"/>
</dbReference>
<sequence>MCTGYQEWQPPFPPLQLSVQEKQECRDLAMALLDRTLRSCDARDAGFRSRRHHSQLDSARWRRIKTQTNASFYSERDNRAKRDLPGPGDIWQRHASLLAVGTIQSSLEEVMLGVVTPDVGALKLRGAALLSQNMDGATLTKLASPTEENPFQSMNIMWVVGHPPMPIKMVARPQDYIMLSTSGIMTLPDGERIGYDVSQPLQLPGCPSQPNMTRGKLLYGALYRETEDGSVDVFVQVYLENQCRLLDVLVMNALWYSVLGFWDAPHLAELKKLEWCLANREHLGVSNDHGRQRNTSRRCERCPPKVNRFFSRWRNVFRSKNSCAVCSARLCSSCCIKRVFKVPGNKTKGPALRDVRVTLCRSCLSFVQEQNPSDISWRIHEQFMLDDNHALGQLAWGIEDSFSPLLRPPKKFFSITRLSFKSIDLDKDLD</sequence>
<organism evidence="1 2">
    <name type="scientific">Phytophthora megakarya</name>
    <dbReference type="NCBI Taxonomy" id="4795"/>
    <lineage>
        <taxon>Eukaryota</taxon>
        <taxon>Sar</taxon>
        <taxon>Stramenopiles</taxon>
        <taxon>Oomycota</taxon>
        <taxon>Peronosporomycetes</taxon>
        <taxon>Peronosporales</taxon>
        <taxon>Peronosporaceae</taxon>
        <taxon>Phytophthora</taxon>
    </lineage>
</organism>
<dbReference type="OrthoDB" id="117043at2759"/>
<evidence type="ECO:0000313" key="2">
    <source>
        <dbReference type="Proteomes" id="UP000198211"/>
    </source>
</evidence>
<proteinExistence type="predicted"/>
<evidence type="ECO:0000313" key="1">
    <source>
        <dbReference type="EMBL" id="OWZ19383.1"/>
    </source>
</evidence>
<dbReference type="PANTHER" id="PTHR13510">
    <property type="entry name" value="FYVE-FINGER-CONTAINING RAB5 EFFECTOR PROTEIN RABENOSYN-5-RELATED"/>
    <property type="match status" value="1"/>
</dbReference>
<comment type="caution">
    <text evidence="1">The sequence shown here is derived from an EMBL/GenBank/DDBJ whole genome shotgun (WGS) entry which is preliminary data.</text>
</comment>
<evidence type="ECO:0008006" key="3">
    <source>
        <dbReference type="Google" id="ProtNLM"/>
    </source>
</evidence>
<reference evidence="2" key="1">
    <citation type="submission" date="2017-03" db="EMBL/GenBank/DDBJ databases">
        <title>Phytopthora megakarya and P. palmivora, two closely related causual agents of cacao black pod achieved similar genome size and gene model numbers by different mechanisms.</title>
        <authorList>
            <person name="Ali S."/>
            <person name="Shao J."/>
            <person name="Larry D.J."/>
            <person name="Kronmiller B."/>
            <person name="Shen D."/>
            <person name="Strem M.D."/>
            <person name="Melnick R.L."/>
            <person name="Guiltinan M.J."/>
            <person name="Tyler B.M."/>
            <person name="Meinhardt L.W."/>
            <person name="Bailey B.A."/>
        </authorList>
    </citation>
    <scope>NUCLEOTIDE SEQUENCE [LARGE SCALE GENOMIC DNA]</scope>
    <source>
        <strain evidence="2">zdho120</strain>
    </source>
</reference>
<dbReference type="STRING" id="4795.A0A225WNY3"/>
<gene>
    <name evidence="1" type="ORF">PHMEG_0006399</name>
</gene>
<dbReference type="Proteomes" id="UP000198211">
    <property type="component" value="Unassembled WGS sequence"/>
</dbReference>
<protein>
    <recommendedName>
        <fullName evidence="3">FYVE-type domain-containing protein</fullName>
    </recommendedName>
</protein>
<dbReference type="InterPro" id="IPR052727">
    <property type="entry name" value="Rab4/Rab5_effector"/>
</dbReference>
<dbReference type="Gene3D" id="3.30.530.20">
    <property type="match status" value="1"/>
</dbReference>
<name>A0A225WNY3_9STRA</name>
<keyword evidence="2" id="KW-1185">Reference proteome</keyword>
<accession>A0A225WNY3</accession>